<dbReference type="Proteomes" id="UP000054477">
    <property type="component" value="Unassembled WGS sequence"/>
</dbReference>
<reference evidence="2 3" key="1">
    <citation type="submission" date="2014-04" db="EMBL/GenBank/DDBJ databases">
        <authorList>
            <consortium name="DOE Joint Genome Institute"/>
            <person name="Kuo A."/>
            <person name="Kohler A."/>
            <person name="Nagy L.G."/>
            <person name="Floudas D."/>
            <person name="Copeland A."/>
            <person name="Barry K.W."/>
            <person name="Cichocki N."/>
            <person name="Veneault-Fourrey C."/>
            <person name="LaButti K."/>
            <person name="Lindquist E.A."/>
            <person name="Lipzen A."/>
            <person name="Lundell T."/>
            <person name="Morin E."/>
            <person name="Murat C."/>
            <person name="Sun H."/>
            <person name="Tunlid A."/>
            <person name="Henrissat B."/>
            <person name="Grigoriev I.V."/>
            <person name="Hibbett D.S."/>
            <person name="Martin F."/>
            <person name="Nordberg H.P."/>
            <person name="Cantor M.N."/>
            <person name="Hua S.X."/>
        </authorList>
    </citation>
    <scope>NUCLEOTIDE SEQUENCE [LARGE SCALE GENOMIC DNA]</scope>
    <source>
        <strain evidence="2 3">LaAM-08-1</strain>
    </source>
</reference>
<feature type="region of interest" description="Disordered" evidence="1">
    <location>
        <begin position="1"/>
        <end position="25"/>
    </location>
</feature>
<protein>
    <submittedName>
        <fullName evidence="2">Uncharacterized protein</fullName>
    </submittedName>
</protein>
<organism evidence="2 3">
    <name type="scientific">Laccaria amethystina LaAM-08-1</name>
    <dbReference type="NCBI Taxonomy" id="1095629"/>
    <lineage>
        <taxon>Eukaryota</taxon>
        <taxon>Fungi</taxon>
        <taxon>Dikarya</taxon>
        <taxon>Basidiomycota</taxon>
        <taxon>Agaricomycotina</taxon>
        <taxon>Agaricomycetes</taxon>
        <taxon>Agaricomycetidae</taxon>
        <taxon>Agaricales</taxon>
        <taxon>Agaricineae</taxon>
        <taxon>Hydnangiaceae</taxon>
        <taxon>Laccaria</taxon>
    </lineage>
</organism>
<keyword evidence="3" id="KW-1185">Reference proteome</keyword>
<sequence>MQTGDSSRGTNVAEGVEVDTGSNHSEVAASLPLEKRVIVVYDFAERGVTFIP</sequence>
<accession>A0A0C9WNV0</accession>
<feature type="compositionally biased region" description="Polar residues" evidence="1">
    <location>
        <begin position="1"/>
        <end position="10"/>
    </location>
</feature>
<dbReference type="AlphaFoldDB" id="A0A0C9WNV0"/>
<evidence type="ECO:0000313" key="3">
    <source>
        <dbReference type="Proteomes" id="UP000054477"/>
    </source>
</evidence>
<gene>
    <name evidence="2" type="ORF">K443DRAFT_685344</name>
</gene>
<dbReference type="HOGENOM" id="CLU_3087598_0_0_1"/>
<name>A0A0C9WNV0_9AGAR</name>
<evidence type="ECO:0000313" key="2">
    <source>
        <dbReference type="EMBL" id="KIJ92295.1"/>
    </source>
</evidence>
<proteinExistence type="predicted"/>
<dbReference type="EMBL" id="KN838920">
    <property type="protein sequence ID" value="KIJ92295.1"/>
    <property type="molecule type" value="Genomic_DNA"/>
</dbReference>
<evidence type="ECO:0000256" key="1">
    <source>
        <dbReference type="SAM" id="MobiDB-lite"/>
    </source>
</evidence>
<reference evidence="3" key="2">
    <citation type="submission" date="2015-01" db="EMBL/GenBank/DDBJ databases">
        <title>Evolutionary Origins and Diversification of the Mycorrhizal Mutualists.</title>
        <authorList>
            <consortium name="DOE Joint Genome Institute"/>
            <consortium name="Mycorrhizal Genomics Consortium"/>
            <person name="Kohler A."/>
            <person name="Kuo A."/>
            <person name="Nagy L.G."/>
            <person name="Floudas D."/>
            <person name="Copeland A."/>
            <person name="Barry K.W."/>
            <person name="Cichocki N."/>
            <person name="Veneault-Fourrey C."/>
            <person name="LaButti K."/>
            <person name="Lindquist E.A."/>
            <person name="Lipzen A."/>
            <person name="Lundell T."/>
            <person name="Morin E."/>
            <person name="Murat C."/>
            <person name="Riley R."/>
            <person name="Ohm R."/>
            <person name="Sun H."/>
            <person name="Tunlid A."/>
            <person name="Henrissat B."/>
            <person name="Grigoriev I.V."/>
            <person name="Hibbett D.S."/>
            <person name="Martin F."/>
        </authorList>
    </citation>
    <scope>NUCLEOTIDE SEQUENCE [LARGE SCALE GENOMIC DNA]</scope>
    <source>
        <strain evidence="3">LaAM-08-1</strain>
    </source>
</reference>